<dbReference type="InterPro" id="IPR012902">
    <property type="entry name" value="N_methyl_site"/>
</dbReference>
<protein>
    <recommendedName>
        <fullName evidence="4">General secretion pathway GspH domain-containing protein</fullName>
    </recommendedName>
</protein>
<evidence type="ECO:0000313" key="3">
    <source>
        <dbReference type="Proteomes" id="UP000179258"/>
    </source>
</evidence>
<comment type="caution">
    <text evidence="2">The sequence shown here is derived from an EMBL/GenBank/DDBJ whole genome shotgun (WGS) entry which is preliminary data.</text>
</comment>
<dbReference type="AlphaFoldDB" id="A0A1G2R5E3"/>
<dbReference type="SUPFAM" id="SSF54523">
    <property type="entry name" value="Pili subunits"/>
    <property type="match status" value="1"/>
</dbReference>
<dbReference type="Pfam" id="PF07963">
    <property type="entry name" value="N_methyl"/>
    <property type="match status" value="1"/>
</dbReference>
<evidence type="ECO:0008006" key="4">
    <source>
        <dbReference type="Google" id="ProtNLM"/>
    </source>
</evidence>
<keyword evidence="1" id="KW-0812">Transmembrane</keyword>
<dbReference type="InterPro" id="IPR045584">
    <property type="entry name" value="Pilin-like"/>
</dbReference>
<feature type="transmembrane region" description="Helical" evidence="1">
    <location>
        <begin position="21"/>
        <end position="45"/>
    </location>
</feature>
<sequence>MNSFFSFSNLRRRAPRYSQRAFTVLEALLVIALIGILSVGAIVSLRTGASSSSLSEAQATVLYGLERARSKSAAGMDGTDHGVYLKEHSIISFEGATYVAGTGSEVPFSSAVTITPAENFIIFKRLNAQASDMTITLTHRDGFSKTITITENGAITKN</sequence>
<reference evidence="2 3" key="1">
    <citation type="journal article" date="2016" name="Nat. Commun.">
        <title>Thousands of microbial genomes shed light on interconnected biogeochemical processes in an aquifer system.</title>
        <authorList>
            <person name="Anantharaman K."/>
            <person name="Brown C.T."/>
            <person name="Hug L.A."/>
            <person name="Sharon I."/>
            <person name="Castelle C.J."/>
            <person name="Probst A.J."/>
            <person name="Thomas B.C."/>
            <person name="Singh A."/>
            <person name="Wilkins M.J."/>
            <person name="Karaoz U."/>
            <person name="Brodie E.L."/>
            <person name="Williams K.H."/>
            <person name="Hubbard S.S."/>
            <person name="Banfield J.F."/>
        </authorList>
    </citation>
    <scope>NUCLEOTIDE SEQUENCE [LARGE SCALE GENOMIC DNA]</scope>
</reference>
<dbReference type="Proteomes" id="UP000179258">
    <property type="component" value="Unassembled WGS sequence"/>
</dbReference>
<evidence type="ECO:0000256" key="1">
    <source>
        <dbReference type="SAM" id="Phobius"/>
    </source>
</evidence>
<dbReference type="EMBL" id="MHTX01000036">
    <property type="protein sequence ID" value="OHA67609.1"/>
    <property type="molecule type" value="Genomic_DNA"/>
</dbReference>
<gene>
    <name evidence="2" type="ORF">A3D59_03515</name>
</gene>
<dbReference type="Gene3D" id="3.30.700.10">
    <property type="entry name" value="Glycoprotein, Type 4 Pilin"/>
    <property type="match status" value="1"/>
</dbReference>
<keyword evidence="1" id="KW-1133">Transmembrane helix</keyword>
<name>A0A1G2R5E3_9BACT</name>
<proteinExistence type="predicted"/>
<accession>A0A1G2R5E3</accession>
<evidence type="ECO:0000313" key="2">
    <source>
        <dbReference type="EMBL" id="OHA67609.1"/>
    </source>
</evidence>
<organism evidence="2 3">
    <name type="scientific">Candidatus Wildermuthbacteria bacterium RIFCSPHIGHO2_02_FULL_47_17</name>
    <dbReference type="NCBI Taxonomy" id="1802452"/>
    <lineage>
        <taxon>Bacteria</taxon>
        <taxon>Candidatus Wildermuthiibacteriota</taxon>
    </lineage>
</organism>
<keyword evidence="1" id="KW-0472">Membrane</keyword>